<keyword evidence="4" id="KW-1185">Reference proteome</keyword>
<gene>
    <name evidence="3" type="ORF">KTN04_12655</name>
</gene>
<dbReference type="RefSeq" id="WP_217335597.1">
    <property type="nucleotide sequence ID" value="NZ_JAHQZT010000017.1"/>
</dbReference>
<dbReference type="Pfam" id="PF12705">
    <property type="entry name" value="PDDEXK_1"/>
    <property type="match status" value="1"/>
</dbReference>
<sequence>MWDLFKEFVRLFRDFQEIWLIFLTVFVIYLVVLNARRGRRHSTDSEVGDLIWVDEGRHVKPFFHNGFKVVGKPDAMYNKNGLITAIEYKSRRGPVFESDWVQAFTAALAARGSGFKVRQVVVKTKSEQKAFDLPKEDLALFNIVRPFVERVRSIQNGGYGEASPSKPKCRACAYRLECRDRAI</sequence>
<name>A0ABS6MD20_9GAMM</name>
<keyword evidence="1" id="KW-0812">Transmembrane</keyword>
<evidence type="ECO:0000313" key="3">
    <source>
        <dbReference type="EMBL" id="MBV0934190.1"/>
    </source>
</evidence>
<reference evidence="3 4" key="1">
    <citation type="submission" date="2021-06" db="EMBL/GenBank/DDBJ databases">
        <title>Bacterium isolated from marine sediment.</title>
        <authorList>
            <person name="Zhu K.-L."/>
            <person name="Du Z.-J."/>
            <person name="Liang Q.-Y."/>
        </authorList>
    </citation>
    <scope>NUCLEOTIDE SEQUENCE [LARGE SCALE GENOMIC DNA]</scope>
    <source>
        <strain evidence="3 4">A346</strain>
    </source>
</reference>
<dbReference type="InterPro" id="IPR038726">
    <property type="entry name" value="PDDEXK_AddAB-type"/>
</dbReference>
<feature type="transmembrane region" description="Helical" evidence="1">
    <location>
        <begin position="18"/>
        <end position="35"/>
    </location>
</feature>
<dbReference type="Proteomes" id="UP000755551">
    <property type="component" value="Unassembled WGS sequence"/>
</dbReference>
<evidence type="ECO:0000259" key="2">
    <source>
        <dbReference type="Pfam" id="PF12705"/>
    </source>
</evidence>
<organism evidence="3 4">
    <name type="scientific">Marinobacterium weihaiense</name>
    <dbReference type="NCBI Taxonomy" id="2851016"/>
    <lineage>
        <taxon>Bacteria</taxon>
        <taxon>Pseudomonadati</taxon>
        <taxon>Pseudomonadota</taxon>
        <taxon>Gammaproteobacteria</taxon>
        <taxon>Oceanospirillales</taxon>
        <taxon>Oceanospirillaceae</taxon>
        <taxon>Marinobacterium</taxon>
    </lineage>
</organism>
<dbReference type="EMBL" id="JAHQZT010000017">
    <property type="protein sequence ID" value="MBV0934190.1"/>
    <property type="molecule type" value="Genomic_DNA"/>
</dbReference>
<comment type="caution">
    <text evidence="3">The sequence shown here is derived from an EMBL/GenBank/DDBJ whole genome shotgun (WGS) entry which is preliminary data.</text>
</comment>
<evidence type="ECO:0000256" key="1">
    <source>
        <dbReference type="SAM" id="Phobius"/>
    </source>
</evidence>
<proteinExistence type="predicted"/>
<feature type="domain" description="PD-(D/E)XK endonuclease-like" evidence="2">
    <location>
        <begin position="56"/>
        <end position="179"/>
    </location>
</feature>
<keyword evidence="1" id="KW-1133">Transmembrane helix</keyword>
<accession>A0ABS6MD20</accession>
<keyword evidence="1" id="KW-0472">Membrane</keyword>
<evidence type="ECO:0000313" key="4">
    <source>
        <dbReference type="Proteomes" id="UP000755551"/>
    </source>
</evidence>
<protein>
    <submittedName>
        <fullName evidence="3">PD-(D/E)XK nuclease family protein</fullName>
    </submittedName>
</protein>